<gene>
    <name evidence="3" type="ORF">DAEQUDRAFT_766545</name>
</gene>
<feature type="transmembrane region" description="Helical" evidence="2">
    <location>
        <begin position="6"/>
        <end position="26"/>
    </location>
</feature>
<feature type="region of interest" description="Disordered" evidence="1">
    <location>
        <begin position="43"/>
        <end position="65"/>
    </location>
</feature>
<dbReference type="Proteomes" id="UP000076727">
    <property type="component" value="Unassembled WGS sequence"/>
</dbReference>
<keyword evidence="2" id="KW-0472">Membrane</keyword>
<reference evidence="3 4" key="1">
    <citation type="journal article" date="2016" name="Mol. Biol. Evol.">
        <title>Comparative Genomics of Early-Diverging Mushroom-Forming Fungi Provides Insights into the Origins of Lignocellulose Decay Capabilities.</title>
        <authorList>
            <person name="Nagy L.G."/>
            <person name="Riley R."/>
            <person name="Tritt A."/>
            <person name="Adam C."/>
            <person name="Daum C."/>
            <person name="Floudas D."/>
            <person name="Sun H."/>
            <person name="Yadav J.S."/>
            <person name="Pangilinan J."/>
            <person name="Larsson K.H."/>
            <person name="Matsuura K."/>
            <person name="Barry K."/>
            <person name="Labutti K."/>
            <person name="Kuo R."/>
            <person name="Ohm R.A."/>
            <person name="Bhattacharya S.S."/>
            <person name="Shirouzu T."/>
            <person name="Yoshinaga Y."/>
            <person name="Martin F.M."/>
            <person name="Grigoriev I.V."/>
            <person name="Hibbett D.S."/>
        </authorList>
    </citation>
    <scope>NUCLEOTIDE SEQUENCE [LARGE SCALE GENOMIC DNA]</scope>
    <source>
        <strain evidence="3 4">L-15889</strain>
    </source>
</reference>
<evidence type="ECO:0000313" key="4">
    <source>
        <dbReference type="Proteomes" id="UP000076727"/>
    </source>
</evidence>
<dbReference type="AlphaFoldDB" id="A0A165PFQ0"/>
<evidence type="ECO:0000256" key="1">
    <source>
        <dbReference type="SAM" id="MobiDB-lite"/>
    </source>
</evidence>
<keyword evidence="2" id="KW-0812">Transmembrane</keyword>
<sequence length="118" mass="12642">MPDLDNARNLAGKTLLLFVAATLRLLNLRLKLKRINMVNSQAFRSSEARSSGPQIRYGSNKRTPDAVSRANAAETAFAVGEFLLFSRSQVPCASVSRVRPAIPAPAGANTSTSRVAAK</sequence>
<evidence type="ECO:0000256" key="2">
    <source>
        <dbReference type="SAM" id="Phobius"/>
    </source>
</evidence>
<proteinExistence type="predicted"/>
<keyword evidence="4" id="KW-1185">Reference proteome</keyword>
<protein>
    <submittedName>
        <fullName evidence="3">Uncharacterized protein</fullName>
    </submittedName>
</protein>
<keyword evidence="2" id="KW-1133">Transmembrane helix</keyword>
<name>A0A165PFQ0_9APHY</name>
<organism evidence="3 4">
    <name type="scientific">Daedalea quercina L-15889</name>
    <dbReference type="NCBI Taxonomy" id="1314783"/>
    <lineage>
        <taxon>Eukaryota</taxon>
        <taxon>Fungi</taxon>
        <taxon>Dikarya</taxon>
        <taxon>Basidiomycota</taxon>
        <taxon>Agaricomycotina</taxon>
        <taxon>Agaricomycetes</taxon>
        <taxon>Polyporales</taxon>
        <taxon>Fomitopsis</taxon>
    </lineage>
</organism>
<dbReference type="EMBL" id="KV429069">
    <property type="protein sequence ID" value="KZT68159.1"/>
    <property type="molecule type" value="Genomic_DNA"/>
</dbReference>
<accession>A0A165PFQ0</accession>
<feature type="compositionally biased region" description="Polar residues" evidence="1">
    <location>
        <begin position="43"/>
        <end position="53"/>
    </location>
</feature>
<evidence type="ECO:0000313" key="3">
    <source>
        <dbReference type="EMBL" id="KZT68159.1"/>
    </source>
</evidence>